<comment type="caution">
    <text evidence="2">The sequence shown here is derived from an EMBL/GenBank/DDBJ whole genome shotgun (WGS) entry which is preliminary data.</text>
</comment>
<accession>X6NJT0</accession>
<gene>
    <name evidence="2" type="ORF">RFI_10572</name>
</gene>
<dbReference type="Proteomes" id="UP000023152">
    <property type="component" value="Unassembled WGS sequence"/>
</dbReference>
<name>X6NJT0_RETFI</name>
<dbReference type="EMBL" id="ASPP01007783">
    <property type="protein sequence ID" value="ETO26565.1"/>
    <property type="molecule type" value="Genomic_DNA"/>
</dbReference>
<feature type="compositionally biased region" description="Basic and acidic residues" evidence="1">
    <location>
        <begin position="106"/>
        <end position="124"/>
    </location>
</feature>
<keyword evidence="3" id="KW-1185">Reference proteome</keyword>
<proteinExistence type="predicted"/>
<organism evidence="2 3">
    <name type="scientific">Reticulomyxa filosa</name>
    <dbReference type="NCBI Taxonomy" id="46433"/>
    <lineage>
        <taxon>Eukaryota</taxon>
        <taxon>Sar</taxon>
        <taxon>Rhizaria</taxon>
        <taxon>Retaria</taxon>
        <taxon>Foraminifera</taxon>
        <taxon>Monothalamids</taxon>
        <taxon>Reticulomyxidae</taxon>
        <taxon>Reticulomyxa</taxon>
    </lineage>
</organism>
<feature type="region of interest" description="Disordered" evidence="1">
    <location>
        <begin position="101"/>
        <end position="124"/>
    </location>
</feature>
<sequence length="124" mass="14763">MARDGKIFRDITKKTLFVSSFFFSLCFVFQRKCFEVHTGGKHELGKGNKEKNAWINSIYLRDFGILQEKAGEHVLYQSKYYTQEQFHAIRHKSVPIIFLFGDNEDDNTRDKRKRQDEGYQDKQE</sequence>
<dbReference type="AlphaFoldDB" id="X6NJT0"/>
<evidence type="ECO:0000313" key="2">
    <source>
        <dbReference type="EMBL" id="ETO26565.1"/>
    </source>
</evidence>
<evidence type="ECO:0000313" key="3">
    <source>
        <dbReference type="Proteomes" id="UP000023152"/>
    </source>
</evidence>
<reference evidence="2 3" key="1">
    <citation type="journal article" date="2013" name="Curr. Biol.">
        <title>The Genome of the Foraminiferan Reticulomyxa filosa.</title>
        <authorList>
            <person name="Glockner G."/>
            <person name="Hulsmann N."/>
            <person name="Schleicher M."/>
            <person name="Noegel A.A."/>
            <person name="Eichinger L."/>
            <person name="Gallinger C."/>
            <person name="Pawlowski J."/>
            <person name="Sierra R."/>
            <person name="Euteneuer U."/>
            <person name="Pillet L."/>
            <person name="Moustafa A."/>
            <person name="Platzer M."/>
            <person name="Groth M."/>
            <person name="Szafranski K."/>
            <person name="Schliwa M."/>
        </authorList>
    </citation>
    <scope>NUCLEOTIDE SEQUENCE [LARGE SCALE GENOMIC DNA]</scope>
</reference>
<evidence type="ECO:0000256" key="1">
    <source>
        <dbReference type="SAM" id="MobiDB-lite"/>
    </source>
</evidence>
<protein>
    <submittedName>
        <fullName evidence="2">Uncharacterized protein</fullName>
    </submittedName>
</protein>